<dbReference type="Pfam" id="PF12847">
    <property type="entry name" value="Methyltransf_18"/>
    <property type="match status" value="1"/>
</dbReference>
<comment type="caution">
    <text evidence="1">The sequence shown here is derived from an EMBL/GenBank/DDBJ whole genome shotgun (WGS) entry which is preliminary data.</text>
</comment>
<protein>
    <submittedName>
        <fullName evidence="1">Uncharacterized protein</fullName>
    </submittedName>
</protein>
<sequence length="212" mass="22393">MAACIRQGSVVADIGTDHAYLPVWAVTEGRSPKAFASDIREGPAKRAAATIAKYGVGGLVKVVVAPGLSGIDLEEVGDVVIAGMGGETILSILEEAPPADYLILQPQTDLPAVRRYLAGRGYSFEERAVVEGNKVYNIFMAHFTGAPYVLSEYDARIGRPLGEAAAYLKKLRASAEKQLTGLKSASKTDLAAIENVRITIELLGGCSNDNNA</sequence>
<proteinExistence type="predicted"/>
<dbReference type="Gene3D" id="3.40.50.150">
    <property type="entry name" value="Vaccinia Virus protein VP39"/>
    <property type="match status" value="1"/>
</dbReference>
<dbReference type="PANTHER" id="PTHR38451:SF1">
    <property type="entry name" value="TRNA (ADENINE(22)-N(1))-METHYLTRANSFERASE"/>
    <property type="match status" value="1"/>
</dbReference>
<dbReference type="SUPFAM" id="SSF53335">
    <property type="entry name" value="S-adenosyl-L-methionine-dependent methyltransferases"/>
    <property type="match status" value="1"/>
</dbReference>
<reference evidence="1" key="1">
    <citation type="submission" date="2019-08" db="EMBL/GenBank/DDBJ databases">
        <authorList>
            <person name="Kucharzyk K."/>
            <person name="Murdoch R.W."/>
            <person name="Higgins S."/>
            <person name="Loffler F."/>
        </authorList>
    </citation>
    <scope>NUCLEOTIDE SEQUENCE</scope>
</reference>
<evidence type="ECO:0000313" key="1">
    <source>
        <dbReference type="EMBL" id="MPN35002.1"/>
    </source>
</evidence>
<accession>A0A645H9F5</accession>
<dbReference type="PANTHER" id="PTHR38451">
    <property type="entry name" value="TRNA (ADENINE(22)-N(1))-METHYLTRANSFERASE"/>
    <property type="match status" value="1"/>
</dbReference>
<dbReference type="EMBL" id="VSSQ01088327">
    <property type="protein sequence ID" value="MPN35002.1"/>
    <property type="molecule type" value="Genomic_DNA"/>
</dbReference>
<organism evidence="1">
    <name type="scientific">bioreactor metagenome</name>
    <dbReference type="NCBI Taxonomy" id="1076179"/>
    <lineage>
        <taxon>unclassified sequences</taxon>
        <taxon>metagenomes</taxon>
        <taxon>ecological metagenomes</taxon>
    </lineage>
</organism>
<dbReference type="InterPro" id="IPR029063">
    <property type="entry name" value="SAM-dependent_MTases_sf"/>
</dbReference>
<gene>
    <name evidence="1" type="ORF">SDC9_182496</name>
</gene>
<name>A0A645H9F5_9ZZZZ</name>
<dbReference type="AlphaFoldDB" id="A0A645H9F5"/>